<dbReference type="EMBL" id="BGZK01000173">
    <property type="protein sequence ID" value="GBP25850.1"/>
    <property type="molecule type" value="Genomic_DNA"/>
</dbReference>
<name>A0A4C1UI73_EUMVA</name>
<protein>
    <submittedName>
        <fullName evidence="2">Uncharacterized protein</fullName>
    </submittedName>
</protein>
<evidence type="ECO:0000313" key="3">
    <source>
        <dbReference type="Proteomes" id="UP000299102"/>
    </source>
</evidence>
<dbReference type="Proteomes" id="UP000299102">
    <property type="component" value="Unassembled WGS sequence"/>
</dbReference>
<feature type="compositionally biased region" description="Gly residues" evidence="1">
    <location>
        <begin position="58"/>
        <end position="69"/>
    </location>
</feature>
<organism evidence="2 3">
    <name type="scientific">Eumeta variegata</name>
    <name type="common">Bagworm moth</name>
    <name type="synonym">Eumeta japonica</name>
    <dbReference type="NCBI Taxonomy" id="151549"/>
    <lineage>
        <taxon>Eukaryota</taxon>
        <taxon>Metazoa</taxon>
        <taxon>Ecdysozoa</taxon>
        <taxon>Arthropoda</taxon>
        <taxon>Hexapoda</taxon>
        <taxon>Insecta</taxon>
        <taxon>Pterygota</taxon>
        <taxon>Neoptera</taxon>
        <taxon>Endopterygota</taxon>
        <taxon>Lepidoptera</taxon>
        <taxon>Glossata</taxon>
        <taxon>Ditrysia</taxon>
        <taxon>Tineoidea</taxon>
        <taxon>Psychidae</taxon>
        <taxon>Oiketicinae</taxon>
        <taxon>Eumeta</taxon>
    </lineage>
</organism>
<gene>
    <name evidence="2" type="ORF">EVAR_81730_1</name>
</gene>
<reference evidence="2 3" key="1">
    <citation type="journal article" date="2019" name="Commun. Biol.">
        <title>The bagworm genome reveals a unique fibroin gene that provides high tensile strength.</title>
        <authorList>
            <person name="Kono N."/>
            <person name="Nakamura H."/>
            <person name="Ohtoshi R."/>
            <person name="Tomita M."/>
            <person name="Numata K."/>
            <person name="Arakawa K."/>
        </authorList>
    </citation>
    <scope>NUCLEOTIDE SEQUENCE [LARGE SCALE GENOMIC DNA]</scope>
</reference>
<evidence type="ECO:0000256" key="1">
    <source>
        <dbReference type="SAM" id="MobiDB-lite"/>
    </source>
</evidence>
<proteinExistence type="predicted"/>
<keyword evidence="3" id="KW-1185">Reference proteome</keyword>
<evidence type="ECO:0000313" key="2">
    <source>
        <dbReference type="EMBL" id="GBP25850.1"/>
    </source>
</evidence>
<feature type="compositionally biased region" description="Basic and acidic residues" evidence="1">
    <location>
        <begin position="20"/>
        <end position="31"/>
    </location>
</feature>
<dbReference type="AlphaFoldDB" id="A0A4C1UI73"/>
<comment type="caution">
    <text evidence="2">The sequence shown here is derived from an EMBL/GenBank/DDBJ whole genome shotgun (WGS) entry which is preliminary data.</text>
</comment>
<feature type="region of interest" description="Disordered" evidence="1">
    <location>
        <begin position="20"/>
        <end position="81"/>
    </location>
</feature>
<sequence length="101" mass="10712">MLKRTVASGSWRALGFKYSEASEKHRKESKPSKGRATCAIRTKGSAESAPRHVRALPGTGGGAAGGGRPDGVRVGQNRSKNCDAPCTELDVNRYVTIELQA</sequence>
<accession>A0A4C1UI73</accession>